<dbReference type="PROSITE" id="PS52020">
    <property type="entry name" value="CRESS_DNA_REP"/>
    <property type="match status" value="1"/>
</dbReference>
<keyword evidence="10" id="KW-0255">Endonuclease</keyword>
<evidence type="ECO:0000256" key="4">
    <source>
        <dbReference type="ARBA" id="ARBA00022679"/>
    </source>
</evidence>
<comment type="catalytic activity">
    <reaction evidence="17">
        <text>ATP + H2O = ADP + phosphate + H(+)</text>
        <dbReference type="Rhea" id="RHEA:13065"/>
        <dbReference type="ChEBI" id="CHEBI:15377"/>
        <dbReference type="ChEBI" id="CHEBI:15378"/>
        <dbReference type="ChEBI" id="CHEBI:30616"/>
        <dbReference type="ChEBI" id="CHEBI:43474"/>
        <dbReference type="ChEBI" id="CHEBI:456216"/>
    </reaction>
</comment>
<dbReference type="GO" id="GO:0003724">
    <property type="term" value="F:RNA helicase activity"/>
    <property type="evidence" value="ECO:0007669"/>
    <property type="project" value="InterPro"/>
</dbReference>
<dbReference type="InterPro" id="IPR049912">
    <property type="entry name" value="CRESS_DNA_REP"/>
</dbReference>
<evidence type="ECO:0000256" key="2">
    <source>
        <dbReference type="ARBA" id="ARBA00004147"/>
    </source>
</evidence>
<evidence type="ECO:0000256" key="7">
    <source>
        <dbReference type="ARBA" id="ARBA00022722"/>
    </source>
</evidence>
<dbReference type="InterPro" id="IPR000605">
    <property type="entry name" value="Helicase_SF3_ssDNA/RNA_vir"/>
</dbReference>
<proteinExistence type="inferred from homology"/>
<dbReference type="EMBL" id="JX904407">
    <property type="protein sequence ID" value="AGA18383.1"/>
    <property type="molecule type" value="Genomic_DNA"/>
</dbReference>
<evidence type="ECO:0000256" key="14">
    <source>
        <dbReference type="ARBA" id="ARBA00023268"/>
    </source>
</evidence>
<keyword evidence="12" id="KW-0190">Covalent protein-DNA linkage</keyword>
<evidence type="ECO:0000256" key="12">
    <source>
        <dbReference type="ARBA" id="ARBA00023124"/>
    </source>
</evidence>
<evidence type="ECO:0000256" key="9">
    <source>
        <dbReference type="ARBA" id="ARBA00022741"/>
    </source>
</evidence>
<evidence type="ECO:0000313" key="20">
    <source>
        <dbReference type="Proteomes" id="UP001515061"/>
    </source>
</evidence>
<dbReference type="GO" id="GO:0016787">
    <property type="term" value="F:hydrolase activity"/>
    <property type="evidence" value="ECO:0007669"/>
    <property type="project" value="UniProtKB-KW"/>
</dbReference>
<comment type="subcellular location">
    <subcellularLocation>
        <location evidence="2">Host nucleus</location>
    </subcellularLocation>
</comment>
<evidence type="ECO:0000313" key="19">
    <source>
        <dbReference type="EMBL" id="AGA18383.1"/>
    </source>
</evidence>
<dbReference type="GO" id="GO:0046872">
    <property type="term" value="F:metal ion binding"/>
    <property type="evidence" value="ECO:0007669"/>
    <property type="project" value="UniProtKB-KW"/>
</dbReference>
<evidence type="ECO:0000256" key="5">
    <source>
        <dbReference type="ARBA" id="ARBA00022695"/>
    </source>
</evidence>
<keyword evidence="6" id="KW-0235">DNA replication</keyword>
<organism evidence="19 20">
    <name type="scientific">uncultured marine virus</name>
    <dbReference type="NCBI Taxonomy" id="186617"/>
    <lineage>
        <taxon>Viruses</taxon>
        <taxon>environmental samples</taxon>
    </lineage>
</organism>
<evidence type="ECO:0000256" key="13">
    <source>
        <dbReference type="ARBA" id="ARBA00023125"/>
    </source>
</evidence>
<evidence type="ECO:0000256" key="16">
    <source>
        <dbReference type="ARBA" id="ARBA00032243"/>
    </source>
</evidence>
<evidence type="ECO:0000256" key="11">
    <source>
        <dbReference type="ARBA" id="ARBA00022801"/>
    </source>
</evidence>
<keyword evidence="13" id="KW-0238">DNA-binding</keyword>
<dbReference type="Pfam" id="PF02407">
    <property type="entry name" value="Viral_Rep"/>
    <property type="match status" value="1"/>
</dbReference>
<keyword evidence="20" id="KW-1185">Reference proteome</keyword>
<comment type="similarity">
    <text evidence="3">Belongs to the nanoviruses/circoviruses replication-associated protein family.</text>
</comment>
<dbReference type="Proteomes" id="UP001515061">
    <property type="component" value="Segment"/>
</dbReference>
<evidence type="ECO:0000256" key="10">
    <source>
        <dbReference type="ARBA" id="ARBA00022759"/>
    </source>
</evidence>
<dbReference type="GO" id="GO:0003723">
    <property type="term" value="F:RNA binding"/>
    <property type="evidence" value="ECO:0007669"/>
    <property type="project" value="InterPro"/>
</dbReference>
<keyword evidence="5" id="KW-0548">Nucleotidyltransferase</keyword>
<keyword evidence="8" id="KW-0479">Metal-binding</keyword>
<evidence type="ECO:0000256" key="8">
    <source>
        <dbReference type="ARBA" id="ARBA00022723"/>
    </source>
</evidence>
<dbReference type="GO" id="GO:0003677">
    <property type="term" value="F:DNA binding"/>
    <property type="evidence" value="ECO:0007669"/>
    <property type="project" value="UniProtKB-KW"/>
</dbReference>
<keyword evidence="14" id="KW-0511">Multifunctional enzyme</keyword>
<evidence type="ECO:0000256" key="1">
    <source>
        <dbReference type="ARBA" id="ARBA00001936"/>
    </source>
</evidence>
<feature type="domain" description="CRESS-DNA virus Rep endonuclease" evidence="18">
    <location>
        <begin position="54"/>
        <end position="155"/>
    </location>
</feature>
<dbReference type="Gene3D" id="3.40.1310.20">
    <property type="match status" value="1"/>
</dbReference>
<reference evidence="19 20" key="1">
    <citation type="journal article" date="2013" name="ISME J.">
        <title>Previously unknown and highly divergent ssDNA viruses populate the oceans.</title>
        <authorList>
            <person name="Labonte J.M."/>
            <person name="Suttle C.A."/>
        </authorList>
    </citation>
    <scope>NUCLEOTIDE SEQUENCE [LARGE SCALE GENOMIC DNA]</scope>
</reference>
<dbReference type="GO" id="GO:0042025">
    <property type="term" value="C:host cell nucleus"/>
    <property type="evidence" value="ECO:0007669"/>
    <property type="project" value="UniProtKB-SubCell"/>
</dbReference>
<dbReference type="SUPFAM" id="SSF52540">
    <property type="entry name" value="P-loop containing nucleoside triphosphate hydrolases"/>
    <property type="match status" value="1"/>
</dbReference>
<dbReference type="GO" id="GO:0006260">
    <property type="term" value="P:DNA replication"/>
    <property type="evidence" value="ECO:0007669"/>
    <property type="project" value="UniProtKB-KW"/>
</dbReference>
<evidence type="ECO:0000256" key="6">
    <source>
        <dbReference type="ARBA" id="ARBA00022705"/>
    </source>
</evidence>
<evidence type="ECO:0000259" key="18">
    <source>
        <dbReference type="PROSITE" id="PS52020"/>
    </source>
</evidence>
<keyword evidence="4" id="KW-0808">Transferase</keyword>
<name>S4TF47_9VIRU</name>
<accession>S4TF47</accession>
<dbReference type="GO" id="GO:0004519">
    <property type="term" value="F:endonuclease activity"/>
    <property type="evidence" value="ECO:0007669"/>
    <property type="project" value="UniProtKB-KW"/>
</dbReference>
<comment type="cofactor">
    <cofactor evidence="1">
        <name>Mn(2+)</name>
        <dbReference type="ChEBI" id="CHEBI:29035"/>
    </cofactor>
</comment>
<keyword evidence="7" id="KW-0540">Nuclease</keyword>
<protein>
    <recommendedName>
        <fullName evidence="15">ATP-dependent helicase Rep</fullName>
    </recommendedName>
    <alternativeName>
        <fullName evidence="16">RepP</fullName>
    </alternativeName>
</protein>
<dbReference type="GO" id="GO:0016779">
    <property type="term" value="F:nucleotidyltransferase activity"/>
    <property type="evidence" value="ECO:0007669"/>
    <property type="project" value="UniProtKB-KW"/>
</dbReference>
<dbReference type="Gene3D" id="3.40.50.300">
    <property type="entry name" value="P-loop containing nucleotide triphosphate hydrolases"/>
    <property type="match status" value="1"/>
</dbReference>
<evidence type="ECO:0000256" key="17">
    <source>
        <dbReference type="ARBA" id="ARBA00049360"/>
    </source>
</evidence>
<dbReference type="Pfam" id="PF00910">
    <property type="entry name" value="RNA_helicase"/>
    <property type="match status" value="1"/>
</dbReference>
<dbReference type="GO" id="GO:0000166">
    <property type="term" value="F:nucleotide binding"/>
    <property type="evidence" value="ECO:0007669"/>
    <property type="project" value="UniProtKB-KW"/>
</dbReference>
<sequence>MLEKGTKKKALVLEKGTKKKELTQKWGLVLPPTFVPKAKKKIFRNSIMTKQKKQQKARSWCFTYYPTNEEQDLLWFKNLTTTSQIRYFVMGRELCPTTGKLHFQGYISYNNAKTFQQTKKWFQLDKIHIAPAKGNDFQNQVYCSKEHLLIEIGEPIKQGKRSDIVRAIDIITQTNSVSAVLEEVNNYQAVRHCELWLKYKEPCRPVQSINVIWIHGSSGSGKTRKVYDDNSGNEIFTPTSHKWWEGYDGHQVVLIDDIRRDFCKFHELLKLLDIYPFRVETKGGSRQVQFKTIYITAPYSPIEMWEGRCDEDLLQLTRRITQTIDIDDN</sequence>
<evidence type="ECO:0000256" key="3">
    <source>
        <dbReference type="ARBA" id="ARBA00008545"/>
    </source>
</evidence>
<evidence type="ECO:0000256" key="15">
    <source>
        <dbReference type="ARBA" id="ARBA00030754"/>
    </source>
</evidence>
<dbReference type="InterPro" id="IPR027417">
    <property type="entry name" value="P-loop_NTPase"/>
</dbReference>
<keyword evidence="11" id="KW-0378">Hydrolase</keyword>
<keyword evidence="9" id="KW-0547">Nucleotide-binding</keyword>